<evidence type="ECO:0000313" key="3">
    <source>
        <dbReference type="EMBL" id="PWR19141.1"/>
    </source>
</evidence>
<reference evidence="4" key="1">
    <citation type="submission" date="2018-05" db="EMBL/GenBank/DDBJ databases">
        <title>Zavarzinia sp. HR-AS.</title>
        <authorList>
            <person name="Lee Y."/>
            <person name="Jeon C.O."/>
        </authorList>
    </citation>
    <scope>NUCLEOTIDE SEQUENCE [LARGE SCALE GENOMIC DNA]</scope>
    <source>
        <strain evidence="4">DSM 1231</strain>
    </source>
</reference>
<dbReference type="OrthoDB" id="4519042at2"/>
<accession>A0A317DX99</accession>
<gene>
    <name evidence="3" type="ORF">DKG75_19500</name>
</gene>
<sequence length="440" mass="47818">MPPTSASAYNSAWLASQSPAIQARFLAGLSKAEAEVLAHDWAFWARPQQLPPPGFDWQGWLVLAGRGFGKTRAGAEWVRMEVEAGRARRIALVGATAADARQVMIEGESGLLAVSPPGHRPLWEPSKRLLTWPNGAVATAFSAERPGQLRGPQHDLAWADELCKWRDADAWDQLLLGLRLGTAPRWLATTTPRPVPLIKDLLKDPQVRITRGSTFDNWANLAPAFLAEVVRRYQGTRLGRQELHAEVVDDVPGALWTRALLDRQRVAAPAETCLRIVVGVDPAVGTTGEDEGAETGIVVAGRRADGTLAVIEDLSCRLPPTGWARRAIDAYHRHQADRLVAEVNQGGDLVESLVRALDPGVAYRGLRATRGKAVRAEPVAALYEQGQVFHGPGLAALEDQMCRFTTQGPDGLCDRVDALVWVLTDLAAGPQPSVPRLRRL</sequence>
<evidence type="ECO:0000259" key="2">
    <source>
        <dbReference type="Pfam" id="PF17289"/>
    </source>
</evidence>
<dbReference type="InterPro" id="IPR027417">
    <property type="entry name" value="P-loop_NTPase"/>
</dbReference>
<dbReference type="RefSeq" id="WP_109922825.1">
    <property type="nucleotide sequence ID" value="NZ_QGLF01000005.1"/>
</dbReference>
<dbReference type="Gene3D" id="3.30.420.240">
    <property type="match status" value="1"/>
</dbReference>
<dbReference type="Pfam" id="PF03237">
    <property type="entry name" value="Terminase_6N"/>
    <property type="match status" value="1"/>
</dbReference>
<protein>
    <submittedName>
        <fullName evidence="3">ATP-binding protein</fullName>
    </submittedName>
</protein>
<dbReference type="GO" id="GO:0005524">
    <property type="term" value="F:ATP binding"/>
    <property type="evidence" value="ECO:0007669"/>
    <property type="project" value="UniProtKB-KW"/>
</dbReference>
<dbReference type="InterPro" id="IPR035421">
    <property type="entry name" value="Terminase_6C"/>
</dbReference>
<keyword evidence="4" id="KW-1185">Reference proteome</keyword>
<dbReference type="Pfam" id="PF17289">
    <property type="entry name" value="Terminase_6C"/>
    <property type="match status" value="1"/>
</dbReference>
<keyword evidence="3" id="KW-0067">ATP-binding</keyword>
<keyword evidence="1" id="KW-1188">Viral release from host cell</keyword>
<dbReference type="AlphaFoldDB" id="A0A317DX99"/>
<evidence type="ECO:0000256" key="1">
    <source>
        <dbReference type="ARBA" id="ARBA00022612"/>
    </source>
</evidence>
<dbReference type="Proteomes" id="UP000246077">
    <property type="component" value="Unassembled WGS sequence"/>
</dbReference>
<dbReference type="Gene3D" id="3.40.50.300">
    <property type="entry name" value="P-loop containing nucleotide triphosphate hydrolases"/>
    <property type="match status" value="1"/>
</dbReference>
<name>A0A317DX99_9PROT</name>
<keyword evidence="3" id="KW-0547">Nucleotide-binding</keyword>
<organism evidence="3 4">
    <name type="scientific">Zavarzinia compransoris</name>
    <dbReference type="NCBI Taxonomy" id="1264899"/>
    <lineage>
        <taxon>Bacteria</taxon>
        <taxon>Pseudomonadati</taxon>
        <taxon>Pseudomonadota</taxon>
        <taxon>Alphaproteobacteria</taxon>
        <taxon>Rhodospirillales</taxon>
        <taxon>Zavarziniaceae</taxon>
        <taxon>Zavarzinia</taxon>
    </lineage>
</organism>
<proteinExistence type="predicted"/>
<evidence type="ECO:0000313" key="4">
    <source>
        <dbReference type="Proteomes" id="UP000246077"/>
    </source>
</evidence>
<comment type="caution">
    <text evidence="3">The sequence shown here is derived from an EMBL/GenBank/DDBJ whole genome shotgun (WGS) entry which is preliminary data.</text>
</comment>
<dbReference type="EMBL" id="QGLF01000005">
    <property type="protein sequence ID" value="PWR19141.1"/>
    <property type="molecule type" value="Genomic_DNA"/>
</dbReference>
<feature type="domain" description="Terminase large subunit gp17-like C-terminal" evidence="2">
    <location>
        <begin position="278"/>
        <end position="423"/>
    </location>
</feature>